<feature type="domain" description="CCHC-type" evidence="3">
    <location>
        <begin position="292"/>
        <end position="306"/>
    </location>
</feature>
<evidence type="ECO:0000313" key="5">
    <source>
        <dbReference type="Proteomes" id="UP000243579"/>
    </source>
</evidence>
<dbReference type="STRING" id="1202772.A0A1V9YFW7"/>
<dbReference type="InterPro" id="IPR001878">
    <property type="entry name" value="Znf_CCHC"/>
</dbReference>
<reference evidence="4 5" key="1">
    <citation type="journal article" date="2014" name="Genome Biol. Evol.">
        <title>The secreted proteins of Achlya hypogyna and Thraustotheca clavata identify the ancestral oomycete secretome and reveal gene acquisitions by horizontal gene transfer.</title>
        <authorList>
            <person name="Misner I."/>
            <person name="Blouin N."/>
            <person name="Leonard G."/>
            <person name="Richards T.A."/>
            <person name="Lane C.E."/>
        </authorList>
    </citation>
    <scope>NUCLEOTIDE SEQUENCE [LARGE SCALE GENOMIC DNA]</scope>
    <source>
        <strain evidence="4 5">ATCC 48635</strain>
    </source>
</reference>
<accession>A0A1V9YFW7</accession>
<keyword evidence="1" id="KW-0479">Metal-binding</keyword>
<dbReference type="Proteomes" id="UP000243579">
    <property type="component" value="Unassembled WGS sequence"/>
</dbReference>
<evidence type="ECO:0000256" key="1">
    <source>
        <dbReference type="PROSITE-ProRule" id="PRU00047"/>
    </source>
</evidence>
<protein>
    <recommendedName>
        <fullName evidence="3">CCHC-type domain-containing protein</fullName>
    </recommendedName>
</protein>
<organism evidence="4 5">
    <name type="scientific">Achlya hypogyna</name>
    <name type="common">Oomycete</name>
    <name type="synonym">Protoachlya hypogyna</name>
    <dbReference type="NCBI Taxonomy" id="1202772"/>
    <lineage>
        <taxon>Eukaryota</taxon>
        <taxon>Sar</taxon>
        <taxon>Stramenopiles</taxon>
        <taxon>Oomycota</taxon>
        <taxon>Saprolegniomycetes</taxon>
        <taxon>Saprolegniales</taxon>
        <taxon>Achlyaceae</taxon>
        <taxon>Achlya</taxon>
    </lineage>
</organism>
<keyword evidence="1" id="KW-0862">Zinc</keyword>
<evidence type="ECO:0000313" key="4">
    <source>
        <dbReference type="EMBL" id="OQR84634.1"/>
    </source>
</evidence>
<dbReference type="PROSITE" id="PS50158">
    <property type="entry name" value="ZF_CCHC"/>
    <property type="match status" value="1"/>
</dbReference>
<name>A0A1V9YFW7_ACHHY</name>
<feature type="region of interest" description="Disordered" evidence="2">
    <location>
        <begin position="234"/>
        <end position="271"/>
    </location>
</feature>
<comment type="caution">
    <text evidence="4">The sequence shown here is derived from an EMBL/GenBank/DDBJ whole genome shotgun (WGS) entry which is preliminary data.</text>
</comment>
<sequence length="474" mass="53478">MTRADNSDRGRRRSDAERAAESGGVVLVTQLAHPKFTSIGRKAVVAWKRKREQYLIDMREQCRRQDKDFAAMCVPVKSSFYPDGFLENCLGSWDLLPEYTVATVTDDILMRKINKIASKVEDADCPDYDLPFAHLKLDQNNRDVSDRVGKFIFAARRAMEEHGLTALLDNNKKKAKIFKAIVAKITSELLDNPDRSAFNIWSLLKIIKKVIKTQEKALELNDFVVAAVNAAEQNKKRERCDDHEPERKKPQLSKELQDGHHSKFKKKCHESKATKSTVAVGGVKHHEQPKGCWHCGKESHMLKECKIATKEQKEAAVKKHYKGRFRDKKKRMAWHSNVPEAGSLLQAVKLQSQDRKGYLLHTISDELSVPYVPDSSSTLSIIPKSMVDKLCSMQEGISVIDLEQPKLGFGVGKTPVTLTQMVQLRLQLHTTAGTVNVPGLQPCYIVLSGDEFILSTDVLKLLGINIDRLLENQP</sequence>
<keyword evidence="5" id="KW-1185">Reference proteome</keyword>
<dbReference type="OrthoDB" id="79196at2759"/>
<proteinExistence type="predicted"/>
<evidence type="ECO:0000259" key="3">
    <source>
        <dbReference type="PROSITE" id="PS50158"/>
    </source>
</evidence>
<feature type="compositionally biased region" description="Basic and acidic residues" evidence="2">
    <location>
        <begin position="234"/>
        <end position="249"/>
    </location>
</feature>
<dbReference type="AlphaFoldDB" id="A0A1V9YFW7"/>
<evidence type="ECO:0000256" key="2">
    <source>
        <dbReference type="SAM" id="MobiDB-lite"/>
    </source>
</evidence>
<dbReference type="GO" id="GO:0008270">
    <property type="term" value="F:zinc ion binding"/>
    <property type="evidence" value="ECO:0007669"/>
    <property type="project" value="UniProtKB-KW"/>
</dbReference>
<keyword evidence="1" id="KW-0863">Zinc-finger</keyword>
<dbReference type="GO" id="GO:0003676">
    <property type="term" value="F:nucleic acid binding"/>
    <property type="evidence" value="ECO:0007669"/>
    <property type="project" value="InterPro"/>
</dbReference>
<gene>
    <name evidence="4" type="ORF">ACHHYP_13112</name>
</gene>
<dbReference type="EMBL" id="JNBR01001843">
    <property type="protein sequence ID" value="OQR84634.1"/>
    <property type="molecule type" value="Genomic_DNA"/>
</dbReference>